<dbReference type="Proteomes" id="UP001595961">
    <property type="component" value="Unassembled WGS sequence"/>
</dbReference>
<evidence type="ECO:0000313" key="2">
    <source>
        <dbReference type="Proteomes" id="UP001595961"/>
    </source>
</evidence>
<proteinExistence type="predicted"/>
<comment type="caution">
    <text evidence="1">The sequence shown here is derived from an EMBL/GenBank/DDBJ whole genome shotgun (WGS) entry which is preliminary data.</text>
</comment>
<sequence length="54" mass="6179">MNIIDNIRSTLEKHLPLLLGLLLALLAARALKKMFWTAFGMYWVLRASGIHLWG</sequence>
<accession>A0ABV9C381</accession>
<protein>
    <submittedName>
        <fullName evidence="1">Uncharacterized protein</fullName>
    </submittedName>
</protein>
<gene>
    <name evidence="1" type="ORF">ACFO5W_12685</name>
</gene>
<organism evidence="1 2">
    <name type="scientific">Dyella halodurans</name>
    <dbReference type="NCBI Taxonomy" id="1920171"/>
    <lineage>
        <taxon>Bacteria</taxon>
        <taxon>Pseudomonadati</taxon>
        <taxon>Pseudomonadota</taxon>
        <taxon>Gammaproteobacteria</taxon>
        <taxon>Lysobacterales</taxon>
        <taxon>Rhodanobacteraceae</taxon>
        <taxon>Dyella</taxon>
    </lineage>
</organism>
<keyword evidence="2" id="KW-1185">Reference proteome</keyword>
<name>A0ABV9C381_9GAMM</name>
<evidence type="ECO:0000313" key="1">
    <source>
        <dbReference type="EMBL" id="MFC4527493.1"/>
    </source>
</evidence>
<reference evidence="2" key="1">
    <citation type="journal article" date="2019" name="Int. J. Syst. Evol. Microbiol.">
        <title>The Global Catalogue of Microorganisms (GCM) 10K type strain sequencing project: providing services to taxonomists for standard genome sequencing and annotation.</title>
        <authorList>
            <consortium name="The Broad Institute Genomics Platform"/>
            <consortium name="The Broad Institute Genome Sequencing Center for Infectious Disease"/>
            <person name="Wu L."/>
            <person name="Ma J."/>
        </authorList>
    </citation>
    <scope>NUCLEOTIDE SEQUENCE [LARGE SCALE GENOMIC DNA]</scope>
    <source>
        <strain evidence="2">CCM 4481</strain>
    </source>
</reference>
<dbReference type="EMBL" id="JBHSGA010000017">
    <property type="protein sequence ID" value="MFC4527493.1"/>
    <property type="molecule type" value="Genomic_DNA"/>
</dbReference>
<dbReference type="RefSeq" id="WP_266150171.1">
    <property type="nucleotide sequence ID" value="NZ_CP064028.1"/>
</dbReference>